<feature type="signal peptide" evidence="9">
    <location>
        <begin position="1"/>
        <end position="35"/>
    </location>
</feature>
<keyword evidence="8" id="KW-0472">Membrane</keyword>
<dbReference type="GO" id="GO:0016798">
    <property type="term" value="F:hydrolase activity, acting on glycosyl bonds"/>
    <property type="evidence" value="ECO:0007669"/>
    <property type="project" value="UniProtKB-KW"/>
</dbReference>
<evidence type="ECO:0000256" key="9">
    <source>
        <dbReference type="SAM" id="SignalP"/>
    </source>
</evidence>
<keyword evidence="6" id="KW-0326">Glycosidase</keyword>
<keyword evidence="8" id="KW-0812">Transmembrane</keyword>
<dbReference type="Pfam" id="PF25275">
    <property type="entry name" value="Golvesin_C"/>
    <property type="match status" value="1"/>
</dbReference>
<dbReference type="SUPFAM" id="SSF51011">
    <property type="entry name" value="Glycosyl hydrolase domain"/>
    <property type="match status" value="1"/>
</dbReference>
<gene>
    <name evidence="11" type="ORF">FHX48_001869</name>
</gene>
<evidence type="ECO:0000259" key="10">
    <source>
        <dbReference type="PROSITE" id="PS50847"/>
    </source>
</evidence>
<dbReference type="RefSeq" id="WP_167046403.1">
    <property type="nucleotide sequence ID" value="NZ_JAAOZB010000001.1"/>
</dbReference>
<dbReference type="InterPro" id="IPR013780">
    <property type="entry name" value="Glyco_hydro_b"/>
</dbReference>
<evidence type="ECO:0000256" key="1">
    <source>
        <dbReference type="ARBA" id="ARBA00022512"/>
    </source>
</evidence>
<dbReference type="PANTHER" id="PTHR43053">
    <property type="entry name" value="GLYCOSIDASE FAMILY 31"/>
    <property type="match status" value="1"/>
</dbReference>
<dbReference type="Proteomes" id="UP000526083">
    <property type="component" value="Unassembled WGS sequence"/>
</dbReference>
<dbReference type="InterPro" id="IPR050985">
    <property type="entry name" value="Alpha-glycosidase_related"/>
</dbReference>
<keyword evidence="8" id="KW-1133">Transmembrane helix</keyword>
<evidence type="ECO:0000256" key="3">
    <source>
        <dbReference type="ARBA" id="ARBA00022729"/>
    </source>
</evidence>
<evidence type="ECO:0000256" key="5">
    <source>
        <dbReference type="ARBA" id="ARBA00023088"/>
    </source>
</evidence>
<proteinExistence type="predicted"/>
<sequence length="1021" mass="108063">MPLALSRGTTRMLALLASLTLAAAMGVAVVPPATAETTQAIVATTASPEYREVGTWATARDASYDGVRPRYSRSAGDTATWKLTAPAAGAYRLGTYFTGSVDNSEDVAYSWSVANGAASEPVLIDQTAGGNTWHALGSVDLDAGDTVSLTVTAGGGTAATNSSLGAITRADAVRLSPAGAACETVDTVATSVAASSVDYPQYRLQQEGTSVRIETAEWAMNIERVGFRYGFETGGEMAADAHPETGLQLGSDAYELCSAIAAEVTGTSDDSVELNVVFSNGREAHVHLGISDDDLNMRVAASDGTDSVIRAQVAGEIGPAYGLGDLGGWGSSLNVYGTKDLDYYAQQNPGTTEQRFVSNFAVFPERRLAEVAFDDGHLAVQIDDDATLLGVEGSSMGGLHYFFGDMETIYRAYKSARNEAGYLDARPEETFFGVGYESYGALGYNTNQSTITQSVSDYLDEGFPVRWAVTGSGFWPYIDGAQGTTSSFGMWGEKYPDPAAYKTFFDENDIALILGLRQTFPALPEDGGTYDPQKDGPYVQEALDAGYFIADGNGDARAFSTISFPSGRVYMIDPDNADAVQWFVEKERLWEADGFKEDHMYDASANEGFALNDLVNAVDLGLHEDGALMMVRNSAYSVPGSILRINDTDYNHGGGDRDRAVINSLAFAASGQPNYYPDIVGGRIISDLATNTDKQKYLTRNAMFAAMSPSMSFGNEPWVMKDADLVAATVKAAQWHDEYLPYIYAAAISSYETGYPSTATPLPIAYPDDAATYELVSRSAKQYEWMLGPSLLVAPLYGSDATTVTARDVYLPEGTWTDIETGDTFVGPTTLDDYPQPFGKIPAFVGGDGILVHQIDERREARVFAMAGAGARLQTVAEDGTTGSIRVAEALGTDPRAVEVRDSDGNTVEFSVDDVTGALEFVIVDGEDYVLQKVSAEDTADASPDGDDRADADSAGAGSGGTDAGDGTSEYAASVAANDSAPLAMTGAHPALTLAVGGGVLALAGILLALLVRRKRRSVDA</sequence>
<reference evidence="11 12" key="1">
    <citation type="submission" date="2020-07" db="EMBL/GenBank/DDBJ databases">
        <title>Sequencing the genomes of 1000 actinobacteria strains.</title>
        <authorList>
            <person name="Klenk H.-P."/>
        </authorList>
    </citation>
    <scope>NUCLEOTIDE SEQUENCE [LARGE SCALE GENOMIC DNA]</scope>
    <source>
        <strain evidence="11 12">DSM 27576</strain>
    </source>
</reference>
<dbReference type="InterPro" id="IPR019931">
    <property type="entry name" value="LPXTG_anchor"/>
</dbReference>
<dbReference type="AlphaFoldDB" id="A0A7W3PM72"/>
<dbReference type="PANTHER" id="PTHR43053:SF4">
    <property type="entry name" value="MYOGENESIS-REGULATING GLYCOSIDASE"/>
    <property type="match status" value="1"/>
</dbReference>
<dbReference type="PROSITE" id="PS50847">
    <property type="entry name" value="GRAM_POS_ANCHORING"/>
    <property type="match status" value="1"/>
</dbReference>
<comment type="caution">
    <text evidence="11">The sequence shown here is derived from an EMBL/GenBank/DDBJ whole genome shotgun (WGS) entry which is preliminary data.</text>
</comment>
<dbReference type="Gene3D" id="2.60.40.1180">
    <property type="entry name" value="Golgi alpha-mannosidase II"/>
    <property type="match status" value="1"/>
</dbReference>
<keyword evidence="2" id="KW-0964">Secreted</keyword>
<evidence type="ECO:0000256" key="2">
    <source>
        <dbReference type="ARBA" id="ARBA00022525"/>
    </source>
</evidence>
<feature type="transmembrane region" description="Helical" evidence="8">
    <location>
        <begin position="991"/>
        <end position="1012"/>
    </location>
</feature>
<keyword evidence="3 9" id="KW-0732">Signal</keyword>
<name>A0A7W3PM72_9MICO</name>
<accession>A0A7W3PM72</accession>
<dbReference type="Pfam" id="PF21365">
    <property type="entry name" value="Glyco_hydro_31_3rd"/>
    <property type="match status" value="1"/>
</dbReference>
<feature type="domain" description="Gram-positive cocci surface proteins LPxTG" evidence="10">
    <location>
        <begin position="983"/>
        <end position="1021"/>
    </location>
</feature>
<dbReference type="InterPro" id="IPR033803">
    <property type="entry name" value="CBD-like_Golvesin-Xly"/>
</dbReference>
<keyword evidence="5" id="KW-0572">Peptidoglycan-anchor</keyword>
<dbReference type="Gene3D" id="2.60.120.260">
    <property type="entry name" value="Galactose-binding domain-like"/>
    <property type="match status" value="1"/>
</dbReference>
<feature type="chain" id="PRO_5031262973" description="Gram-positive cocci surface proteins LPxTG domain-containing protein" evidence="9">
    <location>
        <begin position="36"/>
        <end position="1021"/>
    </location>
</feature>
<evidence type="ECO:0000256" key="4">
    <source>
        <dbReference type="ARBA" id="ARBA00022801"/>
    </source>
</evidence>
<keyword evidence="4" id="KW-0378">Hydrolase</keyword>
<keyword evidence="12" id="KW-1185">Reference proteome</keyword>
<evidence type="ECO:0000313" key="11">
    <source>
        <dbReference type="EMBL" id="MBA8816776.1"/>
    </source>
</evidence>
<evidence type="ECO:0000313" key="12">
    <source>
        <dbReference type="Proteomes" id="UP000526083"/>
    </source>
</evidence>
<dbReference type="InterPro" id="IPR017853">
    <property type="entry name" value="GH"/>
</dbReference>
<protein>
    <recommendedName>
        <fullName evidence="10">Gram-positive cocci surface proteins LPxTG domain-containing protein</fullName>
    </recommendedName>
</protein>
<dbReference type="SUPFAM" id="SSF51445">
    <property type="entry name" value="(Trans)glycosidases"/>
    <property type="match status" value="1"/>
</dbReference>
<evidence type="ECO:0000256" key="8">
    <source>
        <dbReference type="SAM" id="Phobius"/>
    </source>
</evidence>
<dbReference type="EMBL" id="JACGWY010000003">
    <property type="protein sequence ID" value="MBA8816776.1"/>
    <property type="molecule type" value="Genomic_DNA"/>
</dbReference>
<organism evidence="11 12">
    <name type="scientific">Microbacterium halimionae</name>
    <dbReference type="NCBI Taxonomy" id="1526413"/>
    <lineage>
        <taxon>Bacteria</taxon>
        <taxon>Bacillati</taxon>
        <taxon>Actinomycetota</taxon>
        <taxon>Actinomycetes</taxon>
        <taxon>Micrococcales</taxon>
        <taxon>Microbacteriaceae</taxon>
        <taxon>Microbacterium</taxon>
    </lineage>
</organism>
<feature type="region of interest" description="Disordered" evidence="7">
    <location>
        <begin position="936"/>
        <end position="966"/>
    </location>
</feature>
<evidence type="ECO:0000256" key="7">
    <source>
        <dbReference type="SAM" id="MobiDB-lite"/>
    </source>
</evidence>
<dbReference type="Gene3D" id="3.20.20.80">
    <property type="entry name" value="Glycosidases"/>
    <property type="match status" value="2"/>
</dbReference>
<evidence type="ECO:0000256" key="6">
    <source>
        <dbReference type="ARBA" id="ARBA00023295"/>
    </source>
</evidence>
<dbReference type="InterPro" id="IPR048395">
    <property type="entry name" value="Glyco_hydro_31_C"/>
</dbReference>
<keyword evidence="1" id="KW-0134">Cell wall</keyword>